<dbReference type="RefSeq" id="WP_271994891.1">
    <property type="nucleotide sequence ID" value="NZ_JAQNDN010000001.1"/>
</dbReference>
<name>A0ABT5B1W3_9BACT</name>
<comment type="caution">
    <text evidence="1">The sequence shown here is derived from an EMBL/GenBank/DDBJ whole genome shotgun (WGS) entry which is preliminary data.</text>
</comment>
<dbReference type="Proteomes" id="UP001217838">
    <property type="component" value="Unassembled WGS sequence"/>
</dbReference>
<reference evidence="1 2" key="1">
    <citation type="submission" date="2022-11" db="EMBL/GenBank/DDBJ databases">
        <title>Minimal conservation of predation-associated metabolite biosynthetic gene clusters underscores biosynthetic potential of Myxococcota including descriptions for ten novel species: Archangium lansinium sp. nov., Myxococcus landrumus sp. nov., Nannocystis bai.</title>
        <authorList>
            <person name="Ahearne A."/>
            <person name="Stevens C."/>
            <person name="Dowd S."/>
        </authorList>
    </citation>
    <scope>NUCLEOTIDE SEQUENCE [LARGE SCALE GENOMIC DNA]</scope>
    <source>
        <strain evidence="1 2">NCELM</strain>
    </source>
</reference>
<evidence type="ECO:0000313" key="1">
    <source>
        <dbReference type="EMBL" id="MDC0667056.1"/>
    </source>
</evidence>
<evidence type="ECO:0000313" key="2">
    <source>
        <dbReference type="Proteomes" id="UP001217838"/>
    </source>
</evidence>
<evidence type="ECO:0008006" key="3">
    <source>
        <dbReference type="Google" id="ProtNLM"/>
    </source>
</evidence>
<proteinExistence type="predicted"/>
<accession>A0ABT5B1W3</accession>
<dbReference type="SUPFAM" id="SSF48452">
    <property type="entry name" value="TPR-like"/>
    <property type="match status" value="1"/>
</dbReference>
<gene>
    <name evidence="1" type="ORF">POL58_04875</name>
</gene>
<sequence>MIVELLTPLFPDGLRQPPRLHSPAAHSRWISDLSHALAQIGRETDAAAMREVAVRLDLEGQDAFSLVGSLDGRSLSLAAAGRPHAAMRNFSLAERLRFADGRRQTELFHSRAVLATDLGLWELAEDDMDTLGEDHDTIVLDLCRASIAFGRGEDPEHFLREASLYLMLGWTAHIAARWNLLSGRIKAEDGDFTTALRHLSEAVQLARRAGVDSARAHAWRAVCLANLDRCAEARRALAEARLAATQYENRRVDGILAAAHLALGERELAGQLALAGYREAWADGPQFSWFDDLRVCKGVLDELGLPPPEVPTFDPASAPRLPFEDEIEALIVELAPPRPGSRLLHVDPMLCEPAGVLGQAPSHPVGPPAFPVLGRVKIDTDAPWQADVNGLEGVVFWREPMQDHTAVAETQRWKYVVYLPAKQVYRTLIERHLTALDGSVEPSFFVAARAEISYDVVVSDRSKIVEGCVRLPGETWRTFYAEKTEDRTEARLETFDWDNGFRGLELEMPDDEPMNKAALEQAFTALLGVEQIVEVAGPHSMMLRS</sequence>
<dbReference type="Gene3D" id="1.25.40.10">
    <property type="entry name" value="Tetratricopeptide repeat domain"/>
    <property type="match status" value="1"/>
</dbReference>
<dbReference type="InterPro" id="IPR011990">
    <property type="entry name" value="TPR-like_helical_dom_sf"/>
</dbReference>
<protein>
    <recommendedName>
        <fullName evidence="3">Tetratricopeptide repeat protein</fullName>
    </recommendedName>
</protein>
<organism evidence="1 2">
    <name type="scientific">Nannocystis radixulma</name>
    <dbReference type="NCBI Taxonomy" id="2995305"/>
    <lineage>
        <taxon>Bacteria</taxon>
        <taxon>Pseudomonadati</taxon>
        <taxon>Myxococcota</taxon>
        <taxon>Polyangia</taxon>
        <taxon>Nannocystales</taxon>
        <taxon>Nannocystaceae</taxon>
        <taxon>Nannocystis</taxon>
    </lineage>
</organism>
<keyword evidence="2" id="KW-1185">Reference proteome</keyword>
<dbReference type="EMBL" id="JAQNDN010000001">
    <property type="protein sequence ID" value="MDC0667056.1"/>
    <property type="molecule type" value="Genomic_DNA"/>
</dbReference>